<dbReference type="RefSeq" id="WP_104478601.1">
    <property type="nucleotide sequence ID" value="NZ_CP154825.1"/>
</dbReference>
<comment type="caution">
    <text evidence="4">The sequence shown here is derived from an EMBL/GenBank/DDBJ whole genome shotgun (WGS) entry which is preliminary data.</text>
</comment>
<sequence length="246" mass="25904">MAEKNRTDQMDAVLARLAAVAGRPWDRTEEEPPTPTPGRRGRRRRQSDPPTAADHSGQNRRARTPITLVLGIIAAAVVITGAVALSDTPTKEVPPNLAAATVEQPVPSAVPVTVDVVGKVHEPGLRTLPEGSRVDDALRASGGALPGTDLTTLNLARKLVDGEQLAVGVPAPVAEVVEAKPGGVVNLNTASLPLLDTLPGVGSVTAQRILDWRAEHGGFTRVEQLREIEGIGGAKFEKLRQLVTVR</sequence>
<feature type="compositionally biased region" description="Low complexity" evidence="1">
    <location>
        <begin position="12"/>
        <end position="23"/>
    </location>
</feature>
<dbReference type="AlphaFoldDB" id="A0A2S6GV59"/>
<evidence type="ECO:0000256" key="1">
    <source>
        <dbReference type="SAM" id="MobiDB-lite"/>
    </source>
</evidence>
<dbReference type="GO" id="GO:0015627">
    <property type="term" value="C:type II protein secretion system complex"/>
    <property type="evidence" value="ECO:0007669"/>
    <property type="project" value="TreeGrafter"/>
</dbReference>
<dbReference type="InterPro" id="IPR003583">
    <property type="entry name" value="Hlx-hairpin-Hlx_DNA-bd_motif"/>
</dbReference>
<dbReference type="Pfam" id="PF12836">
    <property type="entry name" value="HHH_3"/>
    <property type="match status" value="1"/>
</dbReference>
<protein>
    <submittedName>
        <fullName evidence="4">Competence protein ComEA</fullName>
    </submittedName>
</protein>
<feature type="domain" description="Helix-hairpin-helix DNA-binding motif class 1" evidence="3">
    <location>
        <begin position="193"/>
        <end position="212"/>
    </location>
</feature>
<dbReference type="SUPFAM" id="SSF47781">
    <property type="entry name" value="RuvA domain 2-like"/>
    <property type="match status" value="1"/>
</dbReference>
<dbReference type="PANTHER" id="PTHR21180:SF32">
    <property type="entry name" value="ENDONUCLEASE_EXONUCLEASE_PHOSPHATASE FAMILY DOMAIN-CONTAINING PROTEIN 1"/>
    <property type="match status" value="1"/>
</dbReference>
<dbReference type="EMBL" id="PTIX01000004">
    <property type="protein sequence ID" value="PPK69076.1"/>
    <property type="molecule type" value="Genomic_DNA"/>
</dbReference>
<keyword evidence="2" id="KW-1133">Transmembrane helix</keyword>
<dbReference type="InterPro" id="IPR010994">
    <property type="entry name" value="RuvA_2-like"/>
</dbReference>
<evidence type="ECO:0000259" key="3">
    <source>
        <dbReference type="SMART" id="SM00278"/>
    </source>
</evidence>
<gene>
    <name evidence="4" type="ORF">CLV40_104326</name>
</gene>
<proteinExistence type="predicted"/>
<evidence type="ECO:0000256" key="2">
    <source>
        <dbReference type="SAM" id="Phobius"/>
    </source>
</evidence>
<reference evidence="4 5" key="1">
    <citation type="submission" date="2018-02" db="EMBL/GenBank/DDBJ databases">
        <title>Genomic Encyclopedia of Archaeal and Bacterial Type Strains, Phase II (KMG-II): from individual species to whole genera.</title>
        <authorList>
            <person name="Goeker M."/>
        </authorList>
    </citation>
    <scope>NUCLEOTIDE SEQUENCE [LARGE SCALE GENOMIC DNA]</scope>
    <source>
        <strain evidence="4 5">YU 961-1</strain>
    </source>
</reference>
<keyword evidence="2" id="KW-0812">Transmembrane</keyword>
<dbReference type="InterPro" id="IPR051675">
    <property type="entry name" value="Endo/Exo/Phosphatase_dom_1"/>
</dbReference>
<dbReference type="GO" id="GO:0003677">
    <property type="term" value="F:DNA binding"/>
    <property type="evidence" value="ECO:0007669"/>
    <property type="project" value="InterPro"/>
</dbReference>
<feature type="region of interest" description="Disordered" evidence="1">
    <location>
        <begin position="1"/>
        <end position="61"/>
    </location>
</feature>
<feature type="domain" description="Helix-hairpin-helix DNA-binding motif class 1" evidence="3">
    <location>
        <begin position="223"/>
        <end position="242"/>
    </location>
</feature>
<evidence type="ECO:0000313" key="5">
    <source>
        <dbReference type="Proteomes" id="UP000239203"/>
    </source>
</evidence>
<evidence type="ECO:0000313" key="4">
    <source>
        <dbReference type="EMBL" id="PPK69076.1"/>
    </source>
</evidence>
<dbReference type="PANTHER" id="PTHR21180">
    <property type="entry name" value="ENDONUCLEASE/EXONUCLEASE/PHOSPHATASE FAMILY DOMAIN-CONTAINING PROTEIN 1"/>
    <property type="match status" value="1"/>
</dbReference>
<dbReference type="SMART" id="SM00278">
    <property type="entry name" value="HhH1"/>
    <property type="match status" value="2"/>
</dbReference>
<dbReference type="GO" id="GO:0015628">
    <property type="term" value="P:protein secretion by the type II secretion system"/>
    <property type="evidence" value="ECO:0007669"/>
    <property type="project" value="TreeGrafter"/>
</dbReference>
<keyword evidence="5" id="KW-1185">Reference proteome</keyword>
<dbReference type="OrthoDB" id="9758724at2"/>
<dbReference type="Proteomes" id="UP000239203">
    <property type="component" value="Unassembled WGS sequence"/>
</dbReference>
<organism evidence="4 5">
    <name type="scientific">Actinokineospora auranticolor</name>
    <dbReference type="NCBI Taxonomy" id="155976"/>
    <lineage>
        <taxon>Bacteria</taxon>
        <taxon>Bacillati</taxon>
        <taxon>Actinomycetota</taxon>
        <taxon>Actinomycetes</taxon>
        <taxon>Pseudonocardiales</taxon>
        <taxon>Pseudonocardiaceae</taxon>
        <taxon>Actinokineospora</taxon>
    </lineage>
</organism>
<dbReference type="GO" id="GO:0006281">
    <property type="term" value="P:DNA repair"/>
    <property type="evidence" value="ECO:0007669"/>
    <property type="project" value="InterPro"/>
</dbReference>
<dbReference type="Pfam" id="PF10531">
    <property type="entry name" value="SLBB"/>
    <property type="match status" value="1"/>
</dbReference>
<accession>A0A2S6GV59</accession>
<dbReference type="InterPro" id="IPR019554">
    <property type="entry name" value="Soluble_ligand-bd"/>
</dbReference>
<name>A0A2S6GV59_9PSEU</name>
<dbReference type="Gene3D" id="1.10.150.320">
    <property type="entry name" value="Photosystem II 12 kDa extrinsic protein"/>
    <property type="match status" value="1"/>
</dbReference>
<keyword evidence="2" id="KW-0472">Membrane</keyword>
<feature type="transmembrane region" description="Helical" evidence="2">
    <location>
        <begin position="66"/>
        <end position="85"/>
    </location>
</feature>